<accession>A0AAV1QJ04</accession>
<dbReference type="PANTHER" id="PTHR11256:SF11">
    <property type="entry name" value="APOPTOSIS REGULATOR BCL-2"/>
    <property type="match status" value="1"/>
</dbReference>
<dbReference type="GO" id="GO:0051400">
    <property type="term" value="F:BH domain binding"/>
    <property type="evidence" value="ECO:0007669"/>
    <property type="project" value="TreeGrafter"/>
</dbReference>
<feature type="domain" description="Apoptosis regulator Bcl-2 family BH4" evidence="7">
    <location>
        <begin position="6"/>
        <end position="25"/>
    </location>
</feature>
<comment type="caution">
    <text evidence="8">The sequence shown here is derived from an EMBL/GenBank/DDBJ whole genome shotgun (WGS) entry which is preliminary data.</text>
</comment>
<keyword evidence="6" id="KW-0812">Transmembrane</keyword>
<dbReference type="PROSITE" id="PS50063">
    <property type="entry name" value="BH4_2"/>
    <property type="match status" value="1"/>
</dbReference>
<evidence type="ECO:0000256" key="4">
    <source>
        <dbReference type="ARBA" id="ARBA00023136"/>
    </source>
</evidence>
<gene>
    <name evidence="8" type="ORF">FSCOSCO3_A026715</name>
</gene>
<dbReference type="PROSITE" id="PS01258">
    <property type="entry name" value="BH2"/>
    <property type="match status" value="1"/>
</dbReference>
<dbReference type="Pfam" id="PF00452">
    <property type="entry name" value="Bcl-2"/>
    <property type="match status" value="1"/>
</dbReference>
<dbReference type="SUPFAM" id="SSF56854">
    <property type="entry name" value="Bcl-2 inhibitors of programmed cell death"/>
    <property type="match status" value="1"/>
</dbReference>
<protein>
    <submittedName>
        <fullName evidence="8">Apoptosis regulator Bcl-2-like</fullName>
    </submittedName>
</protein>
<evidence type="ECO:0000313" key="9">
    <source>
        <dbReference type="Proteomes" id="UP001314229"/>
    </source>
</evidence>
<evidence type="ECO:0000256" key="3">
    <source>
        <dbReference type="ARBA" id="ARBA00022703"/>
    </source>
</evidence>
<dbReference type="InterPro" id="IPR026298">
    <property type="entry name" value="Bcl-2_fam"/>
</dbReference>
<dbReference type="PANTHER" id="PTHR11256">
    <property type="entry name" value="BCL-2 RELATED"/>
    <property type="match status" value="1"/>
</dbReference>
<keyword evidence="6" id="KW-1133">Transmembrane helix</keyword>
<reference evidence="8 9" key="1">
    <citation type="submission" date="2024-01" db="EMBL/GenBank/DDBJ databases">
        <authorList>
            <person name="Alioto T."/>
            <person name="Alioto T."/>
            <person name="Gomez Garrido J."/>
        </authorList>
    </citation>
    <scope>NUCLEOTIDE SEQUENCE [LARGE SCALE GENOMIC DNA]</scope>
</reference>
<evidence type="ECO:0000313" key="8">
    <source>
        <dbReference type="EMBL" id="CAK6983520.1"/>
    </source>
</evidence>
<comment type="subcellular location">
    <subcellularLocation>
        <location evidence="1">Membrane</location>
    </subcellularLocation>
</comment>
<dbReference type="GO" id="GO:0042981">
    <property type="term" value="P:regulation of apoptotic process"/>
    <property type="evidence" value="ECO:0007669"/>
    <property type="project" value="InterPro"/>
</dbReference>
<dbReference type="InterPro" id="IPR002475">
    <property type="entry name" value="Bcl2-like"/>
</dbReference>
<evidence type="ECO:0000256" key="2">
    <source>
        <dbReference type="ARBA" id="ARBA00009458"/>
    </source>
</evidence>
<organism evidence="8 9">
    <name type="scientific">Scomber scombrus</name>
    <name type="common">Atlantic mackerel</name>
    <name type="synonym">Scomber vernalis</name>
    <dbReference type="NCBI Taxonomy" id="13677"/>
    <lineage>
        <taxon>Eukaryota</taxon>
        <taxon>Metazoa</taxon>
        <taxon>Chordata</taxon>
        <taxon>Craniata</taxon>
        <taxon>Vertebrata</taxon>
        <taxon>Euteleostomi</taxon>
        <taxon>Actinopterygii</taxon>
        <taxon>Neopterygii</taxon>
        <taxon>Teleostei</taxon>
        <taxon>Neoteleostei</taxon>
        <taxon>Acanthomorphata</taxon>
        <taxon>Pelagiaria</taxon>
        <taxon>Scombriformes</taxon>
        <taxon>Scombridae</taxon>
        <taxon>Scomber</taxon>
    </lineage>
</organism>
<dbReference type="Gene3D" id="1.10.437.10">
    <property type="entry name" value="Blc2-like"/>
    <property type="match status" value="1"/>
</dbReference>
<dbReference type="GO" id="GO:0001836">
    <property type="term" value="P:release of cytochrome c from mitochondria"/>
    <property type="evidence" value="ECO:0007669"/>
    <property type="project" value="TreeGrafter"/>
</dbReference>
<keyword evidence="9" id="KW-1185">Reference proteome</keyword>
<dbReference type="GO" id="GO:0097192">
    <property type="term" value="P:extrinsic apoptotic signaling pathway in absence of ligand"/>
    <property type="evidence" value="ECO:0007669"/>
    <property type="project" value="TreeGrafter"/>
</dbReference>
<dbReference type="Proteomes" id="UP001314229">
    <property type="component" value="Unassembled WGS sequence"/>
</dbReference>
<dbReference type="GO" id="GO:0008630">
    <property type="term" value="P:intrinsic apoptotic signaling pathway in response to DNA damage"/>
    <property type="evidence" value="ECO:0007669"/>
    <property type="project" value="TreeGrafter"/>
</dbReference>
<name>A0AAV1QJ04_SCOSC</name>
<dbReference type="AlphaFoldDB" id="A0AAV1QJ04"/>
<proteinExistence type="inferred from homology"/>
<keyword evidence="3 5" id="KW-0053">Apoptosis</keyword>
<dbReference type="InterPro" id="IPR046371">
    <property type="entry name" value="Bcl-2_BH1-3"/>
</dbReference>
<dbReference type="InterPro" id="IPR020726">
    <property type="entry name" value="Bcl2_BH2_motif_CS"/>
</dbReference>
<dbReference type="InterPro" id="IPR036834">
    <property type="entry name" value="Bcl-2-like_sf"/>
</dbReference>
<sequence length="219" mass="23996">MAGSDIQEVVFDYLRYKLQRRGVAWEPPQQPIGTQRRRRRLDGMRAWHRGGEEEESQPAPAPPPRLQAVLRSAGDELERCYRDNLTAHAAALLRQDGGSARRRLTAVRDELLRDGVNWGRIVALMELSAATSAEVANREGGAGAAGGAGQVDDIARWMADSLDSPPLQGWIKENGGWDAFVELYGDSRPPVSFWCPRTVFGLAVLGAAGITLGAFFTQK</sequence>
<feature type="transmembrane region" description="Helical" evidence="6">
    <location>
        <begin position="198"/>
        <end position="217"/>
    </location>
</feature>
<dbReference type="SMART" id="SM00337">
    <property type="entry name" value="BCL"/>
    <property type="match status" value="1"/>
</dbReference>
<dbReference type="EMBL" id="CAWUFR010001346">
    <property type="protein sequence ID" value="CAK6983520.1"/>
    <property type="molecule type" value="Genomic_DNA"/>
</dbReference>
<comment type="similarity">
    <text evidence="2">Belongs to the Bcl-2 family.</text>
</comment>
<evidence type="ECO:0000256" key="1">
    <source>
        <dbReference type="ARBA" id="ARBA00004370"/>
    </source>
</evidence>
<evidence type="ECO:0000256" key="5">
    <source>
        <dbReference type="PROSITE-ProRule" id="PRU00025"/>
    </source>
</evidence>
<dbReference type="CDD" id="cd06845">
    <property type="entry name" value="Bcl-2_like"/>
    <property type="match status" value="1"/>
</dbReference>
<dbReference type="GO" id="GO:0005741">
    <property type="term" value="C:mitochondrial outer membrane"/>
    <property type="evidence" value="ECO:0007669"/>
    <property type="project" value="TreeGrafter"/>
</dbReference>
<keyword evidence="4 6" id="KW-0472">Membrane</keyword>
<dbReference type="InterPro" id="IPR003093">
    <property type="entry name" value="Bcl2_BH4"/>
</dbReference>
<feature type="short sequence motif" description="BH4" evidence="5">
    <location>
        <begin position="6"/>
        <end position="25"/>
    </location>
</feature>
<dbReference type="PROSITE" id="PS50062">
    <property type="entry name" value="BCL2_FAMILY"/>
    <property type="match status" value="1"/>
</dbReference>
<evidence type="ECO:0000256" key="6">
    <source>
        <dbReference type="SAM" id="Phobius"/>
    </source>
</evidence>
<evidence type="ECO:0000259" key="7">
    <source>
        <dbReference type="PROSITE" id="PS50063"/>
    </source>
</evidence>